<reference evidence="2 3" key="1">
    <citation type="submission" date="2012-01" db="EMBL/GenBank/DDBJ databases">
        <title>Improved High-Quality Draft sequence of Metallosphaera yellowstonensis MK1.</title>
        <authorList>
            <consortium name="US DOE Joint Genome Institute"/>
            <person name="Lucas S."/>
            <person name="Han J."/>
            <person name="Cheng J.-F."/>
            <person name="Goodwin L."/>
            <person name="Pitluck S."/>
            <person name="Peters L."/>
            <person name="Teshima H."/>
            <person name="Detter J.C."/>
            <person name="Han C."/>
            <person name="Tapia R."/>
            <person name="Land M."/>
            <person name="Hauser L."/>
            <person name="Kyrpides N."/>
            <person name="Kozubal M."/>
            <person name="Macur R.E."/>
            <person name="Jay Z."/>
            <person name="Inskeep W."/>
            <person name="Woyke T."/>
        </authorList>
    </citation>
    <scope>NUCLEOTIDE SEQUENCE [LARGE SCALE GENOMIC DNA]</scope>
    <source>
        <strain evidence="2 3">MK1</strain>
    </source>
</reference>
<dbReference type="GO" id="GO:0009898">
    <property type="term" value="C:cytoplasmic side of plasma membrane"/>
    <property type="evidence" value="ECO:0007669"/>
    <property type="project" value="TreeGrafter"/>
</dbReference>
<evidence type="ECO:0000259" key="1">
    <source>
        <dbReference type="Pfam" id="PF01656"/>
    </source>
</evidence>
<dbReference type="InterPro" id="IPR002586">
    <property type="entry name" value="CobQ/CobB/MinD/ParA_Nub-bd_dom"/>
</dbReference>
<dbReference type="InterPro" id="IPR027417">
    <property type="entry name" value="P-loop_NTPase"/>
</dbReference>
<dbReference type="Pfam" id="PF01656">
    <property type="entry name" value="CbiA"/>
    <property type="match status" value="1"/>
</dbReference>
<dbReference type="Gene3D" id="3.40.50.300">
    <property type="entry name" value="P-loop containing nucleotide triphosphate hydrolases"/>
    <property type="match status" value="1"/>
</dbReference>
<dbReference type="AlphaFoldDB" id="H2C447"/>
<gene>
    <name evidence="2" type="ORF">MetMK1DRAFT_00014460</name>
</gene>
<dbReference type="GO" id="GO:0005524">
    <property type="term" value="F:ATP binding"/>
    <property type="evidence" value="ECO:0007669"/>
    <property type="project" value="TreeGrafter"/>
</dbReference>
<dbReference type="GO" id="GO:0005829">
    <property type="term" value="C:cytosol"/>
    <property type="evidence" value="ECO:0007669"/>
    <property type="project" value="TreeGrafter"/>
</dbReference>
<dbReference type="GO" id="GO:0016887">
    <property type="term" value="F:ATP hydrolysis activity"/>
    <property type="evidence" value="ECO:0007669"/>
    <property type="project" value="TreeGrafter"/>
</dbReference>
<dbReference type="PANTHER" id="PTHR43384:SF10">
    <property type="entry name" value="ATPASE INVOLVED IN CHROMOSOME PARTITIONING, PARA_MIND FAMILY"/>
    <property type="match status" value="1"/>
</dbReference>
<dbReference type="EMBL" id="JH597761">
    <property type="protein sequence ID" value="EHP70942.1"/>
    <property type="molecule type" value="Genomic_DNA"/>
</dbReference>
<dbReference type="HOGENOM" id="CLU_090891_1_0_2"/>
<dbReference type="eggNOG" id="arCOG07293">
    <property type="taxonomic scope" value="Archaea"/>
</dbReference>
<dbReference type="CDD" id="cd02042">
    <property type="entry name" value="ParAB_family"/>
    <property type="match status" value="1"/>
</dbReference>
<dbReference type="InterPro" id="IPR050625">
    <property type="entry name" value="ParA/MinD_ATPase"/>
</dbReference>
<dbReference type="GO" id="GO:0051782">
    <property type="term" value="P:negative regulation of cell division"/>
    <property type="evidence" value="ECO:0007669"/>
    <property type="project" value="TreeGrafter"/>
</dbReference>
<sequence>MKGKVYFSDLNFPLVRISIVSTKGGVGKSTIAISLSRELADRGKRVLLVDMDLSGFSSLIAGIREQGLISSTVDGNDSNYLREVHTGNGTFTVLKFCGDGPRLRRDLEVIRDNEFLREEVIEAYSSIISRGYDFVILDNRPLANPQEEEAGIEWEAFRDTKQEESYRIYVTDASEFDIEDTIRYHEWLDKDPRDNTFPLTLVINMIPGKERIEEMRSKIKDVMKRMSVRIGVLIPFIEELFEYSGSLDGMPRLEQVGKLAQRLLDSSLEDYIVIE</sequence>
<organism evidence="2 3">
    <name type="scientific">Metallosphaera yellowstonensis MK1</name>
    <dbReference type="NCBI Taxonomy" id="671065"/>
    <lineage>
        <taxon>Archaea</taxon>
        <taxon>Thermoproteota</taxon>
        <taxon>Thermoprotei</taxon>
        <taxon>Sulfolobales</taxon>
        <taxon>Sulfolobaceae</taxon>
        <taxon>Metallosphaera</taxon>
    </lineage>
</organism>
<keyword evidence="3" id="KW-1185">Reference proteome</keyword>
<dbReference type="PANTHER" id="PTHR43384">
    <property type="entry name" value="SEPTUM SITE-DETERMINING PROTEIN MIND HOMOLOG, CHLOROPLASTIC-RELATED"/>
    <property type="match status" value="1"/>
</dbReference>
<dbReference type="STRING" id="671065.MetMK1DRAFT_00014460"/>
<dbReference type="SUPFAM" id="SSF52540">
    <property type="entry name" value="P-loop containing nucleoside triphosphate hydrolases"/>
    <property type="match status" value="1"/>
</dbReference>
<proteinExistence type="predicted"/>
<feature type="domain" description="CobQ/CobB/MinD/ParA nucleotide binding" evidence="1">
    <location>
        <begin position="17"/>
        <end position="242"/>
    </location>
</feature>
<evidence type="ECO:0000313" key="2">
    <source>
        <dbReference type="EMBL" id="EHP70942.1"/>
    </source>
</evidence>
<evidence type="ECO:0000313" key="3">
    <source>
        <dbReference type="Proteomes" id="UP000003980"/>
    </source>
</evidence>
<dbReference type="Proteomes" id="UP000003980">
    <property type="component" value="Unassembled WGS sequence"/>
</dbReference>
<accession>H2C447</accession>
<name>H2C447_9CREN</name>
<protein>
    <submittedName>
        <fullName evidence="2">CobQ/CobB/MinD/ParA nucleotide binding domain-containing protein</fullName>
    </submittedName>
</protein>